<feature type="compositionally biased region" description="Low complexity" evidence="1">
    <location>
        <begin position="64"/>
        <end position="74"/>
    </location>
</feature>
<accession>A0A1Y6LTR3</accession>
<reference evidence="2 3" key="1">
    <citation type="submission" date="2016-10" db="EMBL/GenBank/DDBJ databases">
        <authorList>
            <person name="Varghese N."/>
        </authorList>
    </citation>
    <scope>NUCLEOTIDE SEQUENCE [LARGE SCALE GENOMIC DNA]</scope>
</reference>
<dbReference type="Proteomes" id="UP000215453">
    <property type="component" value="Chromosome 8"/>
</dbReference>
<dbReference type="EMBL" id="LT882683">
    <property type="protein sequence ID" value="SMY26788.1"/>
    <property type="molecule type" value="Genomic_DNA"/>
</dbReference>
<feature type="region of interest" description="Disordered" evidence="1">
    <location>
        <begin position="42"/>
        <end position="127"/>
    </location>
</feature>
<gene>
    <name evidence="2" type="ORF">ZT1A5_G8232</name>
</gene>
<evidence type="ECO:0000256" key="1">
    <source>
        <dbReference type="SAM" id="MobiDB-lite"/>
    </source>
</evidence>
<dbReference type="AlphaFoldDB" id="A0A1Y6LTR3"/>
<evidence type="ECO:0000313" key="3">
    <source>
        <dbReference type="Proteomes" id="UP000215453"/>
    </source>
</evidence>
<protein>
    <submittedName>
        <fullName evidence="2">Uncharacterized protein</fullName>
    </submittedName>
</protein>
<sequence length="171" mass="18728">MPNDHVPTNNQSASDIPYTPRKLVRLLGFLIHRVHPPQHNAPFTATIDNLHDTDSPPFHDMSRPSTKPTTPSPTQANPFSKTQTRTRTKPNNKRILSNPTRKNLPPPPAINAAGAPHPGSQPAQLGGTYLARGDVAFPPNAYENRGNDTSLSVELHSWKDGQNTTGGWIVR</sequence>
<name>A0A1Y6LTR3_ZYMTR</name>
<organism evidence="2 3">
    <name type="scientific">Zymoseptoria tritici ST99CH_1A5</name>
    <dbReference type="NCBI Taxonomy" id="1276529"/>
    <lineage>
        <taxon>Eukaryota</taxon>
        <taxon>Fungi</taxon>
        <taxon>Dikarya</taxon>
        <taxon>Ascomycota</taxon>
        <taxon>Pezizomycotina</taxon>
        <taxon>Dothideomycetes</taxon>
        <taxon>Dothideomycetidae</taxon>
        <taxon>Mycosphaerellales</taxon>
        <taxon>Mycosphaerellaceae</taxon>
        <taxon>Zymoseptoria</taxon>
    </lineage>
</organism>
<evidence type="ECO:0000313" key="2">
    <source>
        <dbReference type="EMBL" id="SMY26788.1"/>
    </source>
</evidence>
<proteinExistence type="predicted"/>